<dbReference type="PANTHER" id="PTHR10683:SF36">
    <property type="entry name" value="TRANSALDOLASE"/>
    <property type="match status" value="1"/>
</dbReference>
<keyword evidence="3" id="KW-1185">Reference proteome</keyword>
<evidence type="ECO:0000313" key="3">
    <source>
        <dbReference type="Proteomes" id="UP001287282"/>
    </source>
</evidence>
<sequence length="166" mass="18370">MFQSLLPQYAKTLGIPENEVEEVYIEKVYIKVPAIKEGYKALKELNLLGINTLATAIFIPQQALMAAGCGADYVAPYVNRIDNVSGDGIKVVSEIVEVYNTHQLKTEVMAASFKNVTQVHKCSLVGAQFITASPDVIEEHHSHPSSEISVNQFTKDWQERFGTVTI</sequence>
<dbReference type="Gene3D" id="3.20.20.70">
    <property type="entry name" value="Aldolase class I"/>
    <property type="match status" value="1"/>
</dbReference>
<protein>
    <submittedName>
        <fullName evidence="2">Transaldolase family protein</fullName>
    </submittedName>
</protein>
<comment type="caution">
    <text evidence="2">The sequence shown here is derived from an EMBL/GenBank/DDBJ whole genome shotgun (WGS) entry which is preliminary data.</text>
</comment>
<organism evidence="2 3">
    <name type="scientific">Alkalihalophilus lindianensis</name>
    <dbReference type="NCBI Taxonomy" id="1630542"/>
    <lineage>
        <taxon>Bacteria</taxon>
        <taxon>Bacillati</taxon>
        <taxon>Bacillota</taxon>
        <taxon>Bacilli</taxon>
        <taxon>Bacillales</taxon>
        <taxon>Bacillaceae</taxon>
        <taxon>Alkalihalophilus</taxon>
    </lineage>
</organism>
<dbReference type="EMBL" id="JAWJBA010000004">
    <property type="protein sequence ID" value="MDV2685554.1"/>
    <property type="molecule type" value="Genomic_DNA"/>
</dbReference>
<name>A0ABU3XCD1_9BACI</name>
<dbReference type="Proteomes" id="UP001287282">
    <property type="component" value="Unassembled WGS sequence"/>
</dbReference>
<accession>A0ABU3XCD1</accession>
<dbReference type="InterPro" id="IPR013785">
    <property type="entry name" value="Aldolase_TIM"/>
</dbReference>
<keyword evidence="1" id="KW-0704">Schiff base</keyword>
<dbReference type="InterPro" id="IPR001585">
    <property type="entry name" value="TAL/FSA"/>
</dbReference>
<proteinExistence type="predicted"/>
<dbReference type="PANTHER" id="PTHR10683">
    <property type="entry name" value="TRANSALDOLASE"/>
    <property type="match status" value="1"/>
</dbReference>
<dbReference type="Pfam" id="PF00923">
    <property type="entry name" value="TAL_FSA"/>
    <property type="match status" value="1"/>
</dbReference>
<evidence type="ECO:0000313" key="2">
    <source>
        <dbReference type="EMBL" id="MDV2685554.1"/>
    </source>
</evidence>
<reference evidence="2 3" key="1">
    <citation type="submission" date="2023-10" db="EMBL/GenBank/DDBJ databases">
        <title>Screening of Alkalihalobacillus lindianensis BZ-TG-R113 and Its Alleviation of Salt Stress on Rapeseed Growth.</title>
        <authorList>
            <person name="Zhao B."/>
            <person name="Guo T."/>
        </authorList>
    </citation>
    <scope>NUCLEOTIDE SEQUENCE [LARGE SCALE GENOMIC DNA]</scope>
    <source>
        <strain evidence="2 3">BZ-TG-R113</strain>
    </source>
</reference>
<dbReference type="SUPFAM" id="SSF51569">
    <property type="entry name" value="Aldolase"/>
    <property type="match status" value="1"/>
</dbReference>
<gene>
    <name evidence="2" type="ORF">RYX56_14400</name>
</gene>
<dbReference type="RefSeq" id="WP_317122729.1">
    <property type="nucleotide sequence ID" value="NZ_JAWJBA010000004.1"/>
</dbReference>
<evidence type="ECO:0000256" key="1">
    <source>
        <dbReference type="ARBA" id="ARBA00023270"/>
    </source>
</evidence>